<name>A0AA39T915_9AGAR</name>
<proteinExistence type="predicted"/>
<keyword evidence="1" id="KW-0812">Transmembrane</keyword>
<keyword evidence="1" id="KW-0472">Membrane</keyword>
<sequence>MDHIFLFQVVKQYFSAYNNHHTLHALDNIVHIDRRAFIEYGNSYYSVLIALGDESPLWRVYFIFSDIAAGISIILVNIIIIWCCWTIWDCQWQLVSPAILCVVVGAAMKTMETLSDFNDRGGDISQILVFADTDWALIYILMMLATTLMCTVLIVYRIIDLALRVLVF</sequence>
<feature type="transmembrane region" description="Helical" evidence="1">
    <location>
        <begin position="135"/>
        <end position="159"/>
    </location>
</feature>
<keyword evidence="3" id="KW-1185">Reference proteome</keyword>
<evidence type="ECO:0000313" key="2">
    <source>
        <dbReference type="EMBL" id="KAK0472631.1"/>
    </source>
</evidence>
<reference evidence="2" key="1">
    <citation type="submission" date="2023-06" db="EMBL/GenBank/DDBJ databases">
        <authorList>
            <consortium name="Lawrence Berkeley National Laboratory"/>
            <person name="Ahrendt S."/>
            <person name="Sahu N."/>
            <person name="Indic B."/>
            <person name="Wong-Bajracharya J."/>
            <person name="Merenyi Z."/>
            <person name="Ke H.-M."/>
            <person name="Monk M."/>
            <person name="Kocsube S."/>
            <person name="Drula E."/>
            <person name="Lipzen A."/>
            <person name="Balint B."/>
            <person name="Henrissat B."/>
            <person name="Andreopoulos B."/>
            <person name="Martin F.M."/>
            <person name="Harder C.B."/>
            <person name="Rigling D."/>
            <person name="Ford K.L."/>
            <person name="Foster G.D."/>
            <person name="Pangilinan J."/>
            <person name="Papanicolaou A."/>
            <person name="Barry K."/>
            <person name="LaButti K."/>
            <person name="Viragh M."/>
            <person name="Koriabine M."/>
            <person name="Yan M."/>
            <person name="Riley R."/>
            <person name="Champramary S."/>
            <person name="Plett K.L."/>
            <person name="Tsai I.J."/>
            <person name="Slot J."/>
            <person name="Sipos G."/>
            <person name="Plett J."/>
            <person name="Nagy L.G."/>
            <person name="Grigoriev I.V."/>
        </authorList>
    </citation>
    <scope>NUCLEOTIDE SEQUENCE</scope>
    <source>
        <strain evidence="2">ICMP 16352</strain>
    </source>
</reference>
<dbReference type="Proteomes" id="UP001175227">
    <property type="component" value="Unassembled WGS sequence"/>
</dbReference>
<dbReference type="AlphaFoldDB" id="A0AA39T915"/>
<protein>
    <submittedName>
        <fullName evidence="2">Uncharacterized protein</fullName>
    </submittedName>
</protein>
<evidence type="ECO:0000256" key="1">
    <source>
        <dbReference type="SAM" id="Phobius"/>
    </source>
</evidence>
<evidence type="ECO:0000313" key="3">
    <source>
        <dbReference type="Proteomes" id="UP001175227"/>
    </source>
</evidence>
<dbReference type="EMBL" id="JAUEPR010000039">
    <property type="protein sequence ID" value="KAK0472631.1"/>
    <property type="molecule type" value="Genomic_DNA"/>
</dbReference>
<gene>
    <name evidence="2" type="ORF">IW261DRAFT_1570715</name>
</gene>
<keyword evidence="1" id="KW-1133">Transmembrane helix</keyword>
<feature type="transmembrane region" description="Helical" evidence="1">
    <location>
        <begin position="67"/>
        <end position="88"/>
    </location>
</feature>
<comment type="caution">
    <text evidence="2">The sequence shown here is derived from an EMBL/GenBank/DDBJ whole genome shotgun (WGS) entry which is preliminary data.</text>
</comment>
<feature type="transmembrane region" description="Helical" evidence="1">
    <location>
        <begin position="94"/>
        <end position="114"/>
    </location>
</feature>
<accession>A0AA39T915</accession>
<organism evidence="2 3">
    <name type="scientific">Armillaria novae-zelandiae</name>
    <dbReference type="NCBI Taxonomy" id="153914"/>
    <lineage>
        <taxon>Eukaryota</taxon>
        <taxon>Fungi</taxon>
        <taxon>Dikarya</taxon>
        <taxon>Basidiomycota</taxon>
        <taxon>Agaricomycotina</taxon>
        <taxon>Agaricomycetes</taxon>
        <taxon>Agaricomycetidae</taxon>
        <taxon>Agaricales</taxon>
        <taxon>Marasmiineae</taxon>
        <taxon>Physalacriaceae</taxon>
        <taxon>Armillaria</taxon>
    </lineage>
</organism>